<dbReference type="EMBL" id="KV878180">
    <property type="protein sequence ID" value="OJI88115.1"/>
    <property type="molecule type" value="Genomic_DNA"/>
</dbReference>
<protein>
    <submittedName>
        <fullName evidence="1">Uncharacterized protein</fullName>
    </submittedName>
</protein>
<sequence>MTQKGPELTGLAWRCRASHIARCLQDAVTSAESGLGHDLIGSSRLLRVGPDTGMCVALHRDWPAM</sequence>
<name>A0A1L9NFV3_ASPTC</name>
<gene>
    <name evidence="1" type="ORF">ASPTUDRAFT_61507</name>
</gene>
<dbReference type="AlphaFoldDB" id="A0A1L9NFV3"/>
<accession>A0A1L9NFV3</accession>
<organism evidence="1 2">
    <name type="scientific">Aspergillus tubingensis (strain CBS 134.48)</name>
    <dbReference type="NCBI Taxonomy" id="767770"/>
    <lineage>
        <taxon>Eukaryota</taxon>
        <taxon>Fungi</taxon>
        <taxon>Dikarya</taxon>
        <taxon>Ascomycota</taxon>
        <taxon>Pezizomycotina</taxon>
        <taxon>Eurotiomycetes</taxon>
        <taxon>Eurotiomycetidae</taxon>
        <taxon>Eurotiales</taxon>
        <taxon>Aspergillaceae</taxon>
        <taxon>Aspergillus</taxon>
        <taxon>Aspergillus subgen. Circumdati</taxon>
    </lineage>
</organism>
<reference evidence="2" key="1">
    <citation type="journal article" date="2017" name="Genome Biol.">
        <title>Comparative genomics reveals high biological diversity and specific adaptations in the industrially and medically important fungal genus Aspergillus.</title>
        <authorList>
            <person name="de Vries R.P."/>
            <person name="Riley R."/>
            <person name="Wiebenga A."/>
            <person name="Aguilar-Osorio G."/>
            <person name="Amillis S."/>
            <person name="Uchima C.A."/>
            <person name="Anderluh G."/>
            <person name="Asadollahi M."/>
            <person name="Askin M."/>
            <person name="Barry K."/>
            <person name="Battaglia E."/>
            <person name="Bayram O."/>
            <person name="Benocci T."/>
            <person name="Braus-Stromeyer S.A."/>
            <person name="Caldana C."/>
            <person name="Canovas D."/>
            <person name="Cerqueira G.C."/>
            <person name="Chen F."/>
            <person name="Chen W."/>
            <person name="Choi C."/>
            <person name="Clum A."/>
            <person name="Dos Santos R.A."/>
            <person name="Damasio A.R."/>
            <person name="Diallinas G."/>
            <person name="Emri T."/>
            <person name="Fekete E."/>
            <person name="Flipphi M."/>
            <person name="Freyberg S."/>
            <person name="Gallo A."/>
            <person name="Gournas C."/>
            <person name="Habgood R."/>
            <person name="Hainaut M."/>
            <person name="Harispe M.L."/>
            <person name="Henrissat B."/>
            <person name="Hilden K.S."/>
            <person name="Hope R."/>
            <person name="Hossain A."/>
            <person name="Karabika E."/>
            <person name="Karaffa L."/>
            <person name="Karanyi Z."/>
            <person name="Krasevec N."/>
            <person name="Kuo A."/>
            <person name="Kusch H."/>
            <person name="LaButti K."/>
            <person name="Lagendijk E.L."/>
            <person name="Lapidus A."/>
            <person name="Levasseur A."/>
            <person name="Lindquist E."/>
            <person name="Lipzen A."/>
            <person name="Logrieco A.F."/>
            <person name="MacCabe A."/>
            <person name="Maekelae M.R."/>
            <person name="Malavazi I."/>
            <person name="Melin P."/>
            <person name="Meyer V."/>
            <person name="Mielnichuk N."/>
            <person name="Miskei M."/>
            <person name="Molnar A.P."/>
            <person name="Mule G."/>
            <person name="Ngan C.Y."/>
            <person name="Orejas M."/>
            <person name="Orosz E."/>
            <person name="Ouedraogo J.P."/>
            <person name="Overkamp K.M."/>
            <person name="Park H.-S."/>
            <person name="Perrone G."/>
            <person name="Piumi F."/>
            <person name="Punt P.J."/>
            <person name="Ram A.F."/>
            <person name="Ramon A."/>
            <person name="Rauscher S."/>
            <person name="Record E."/>
            <person name="Riano-Pachon D.M."/>
            <person name="Robert V."/>
            <person name="Roehrig J."/>
            <person name="Ruller R."/>
            <person name="Salamov A."/>
            <person name="Salih N.S."/>
            <person name="Samson R.A."/>
            <person name="Sandor E."/>
            <person name="Sanguinetti M."/>
            <person name="Schuetze T."/>
            <person name="Sepcic K."/>
            <person name="Shelest E."/>
            <person name="Sherlock G."/>
            <person name="Sophianopoulou V."/>
            <person name="Squina F.M."/>
            <person name="Sun H."/>
            <person name="Susca A."/>
            <person name="Todd R.B."/>
            <person name="Tsang A."/>
            <person name="Unkles S.E."/>
            <person name="van de Wiele N."/>
            <person name="van Rossen-Uffink D."/>
            <person name="Oliveira J.V."/>
            <person name="Vesth T.C."/>
            <person name="Visser J."/>
            <person name="Yu J.-H."/>
            <person name="Zhou M."/>
            <person name="Andersen M.R."/>
            <person name="Archer D.B."/>
            <person name="Baker S.E."/>
            <person name="Benoit I."/>
            <person name="Brakhage A.A."/>
            <person name="Braus G.H."/>
            <person name="Fischer R."/>
            <person name="Frisvad J.C."/>
            <person name="Goldman G.H."/>
            <person name="Houbraken J."/>
            <person name="Oakley B."/>
            <person name="Pocsi I."/>
            <person name="Scazzocchio C."/>
            <person name="Seiboth B."/>
            <person name="vanKuyk P.A."/>
            <person name="Wortman J."/>
            <person name="Dyer P.S."/>
            <person name="Grigoriev I.V."/>
        </authorList>
    </citation>
    <scope>NUCLEOTIDE SEQUENCE [LARGE SCALE GENOMIC DNA]</scope>
    <source>
        <strain evidence="2">CBS 134.48</strain>
    </source>
</reference>
<evidence type="ECO:0000313" key="1">
    <source>
        <dbReference type="EMBL" id="OJI88115.1"/>
    </source>
</evidence>
<dbReference type="Proteomes" id="UP000184304">
    <property type="component" value="Unassembled WGS sequence"/>
</dbReference>
<proteinExistence type="predicted"/>
<evidence type="ECO:0000313" key="2">
    <source>
        <dbReference type="Proteomes" id="UP000184304"/>
    </source>
</evidence>
<dbReference type="VEuPathDB" id="FungiDB:ASPTUDRAFT_61507"/>
<keyword evidence="2" id="KW-1185">Reference proteome</keyword>